<proteinExistence type="predicted"/>
<dbReference type="EMBL" id="JAUKUA010000003">
    <property type="protein sequence ID" value="KAK0721003.1"/>
    <property type="molecule type" value="Genomic_DNA"/>
</dbReference>
<keyword evidence="2" id="KW-1185">Reference proteome</keyword>
<gene>
    <name evidence="1" type="ORF">B0H67DRAFT_682813</name>
</gene>
<dbReference type="Proteomes" id="UP001172102">
    <property type="component" value="Unassembled WGS sequence"/>
</dbReference>
<name>A0AA40AS61_9PEZI</name>
<evidence type="ECO:0000313" key="2">
    <source>
        <dbReference type="Proteomes" id="UP001172102"/>
    </source>
</evidence>
<dbReference type="AlphaFoldDB" id="A0AA40AS61"/>
<organism evidence="1 2">
    <name type="scientific">Lasiosphaeris hirsuta</name>
    <dbReference type="NCBI Taxonomy" id="260670"/>
    <lineage>
        <taxon>Eukaryota</taxon>
        <taxon>Fungi</taxon>
        <taxon>Dikarya</taxon>
        <taxon>Ascomycota</taxon>
        <taxon>Pezizomycotina</taxon>
        <taxon>Sordariomycetes</taxon>
        <taxon>Sordariomycetidae</taxon>
        <taxon>Sordariales</taxon>
        <taxon>Lasiosphaeriaceae</taxon>
        <taxon>Lasiosphaeris</taxon>
    </lineage>
</organism>
<evidence type="ECO:0000313" key="1">
    <source>
        <dbReference type="EMBL" id="KAK0721003.1"/>
    </source>
</evidence>
<protein>
    <submittedName>
        <fullName evidence="1">Uncharacterized protein</fullName>
    </submittedName>
</protein>
<comment type="caution">
    <text evidence="1">The sequence shown here is derived from an EMBL/GenBank/DDBJ whole genome shotgun (WGS) entry which is preliminary data.</text>
</comment>
<accession>A0AA40AS61</accession>
<sequence length="227" mass="24800">MENIKLSLGICRNFLPWEQGLDARHIILIATSHHSNSTTWYHIIGGGLHSPSHPYQLLTARRNLNKSLLRAQISVTTLLEKHLDALEAAVHDASANFSHFWVLNVLRKLKAKHLLDSATYGRCCEAVLAEVPGCITRDYLARRAAQVAPPPALPSLEAPPRTAANLPVAGARGTGAGEGAETLGGDFVTIHAVQLVREWQLAEWEVVGEDEAASSEDGEQDWVLLDR</sequence>
<reference evidence="1" key="1">
    <citation type="submission" date="2023-06" db="EMBL/GenBank/DDBJ databases">
        <title>Genome-scale phylogeny and comparative genomics of the fungal order Sordariales.</title>
        <authorList>
            <consortium name="Lawrence Berkeley National Laboratory"/>
            <person name="Hensen N."/>
            <person name="Bonometti L."/>
            <person name="Westerberg I."/>
            <person name="Brannstrom I.O."/>
            <person name="Guillou S."/>
            <person name="Cros-Aarteil S."/>
            <person name="Calhoun S."/>
            <person name="Haridas S."/>
            <person name="Kuo A."/>
            <person name="Mondo S."/>
            <person name="Pangilinan J."/>
            <person name="Riley R."/>
            <person name="Labutti K."/>
            <person name="Andreopoulos B."/>
            <person name="Lipzen A."/>
            <person name="Chen C."/>
            <person name="Yanf M."/>
            <person name="Daum C."/>
            <person name="Ng V."/>
            <person name="Clum A."/>
            <person name="Steindorff A."/>
            <person name="Ohm R."/>
            <person name="Martin F."/>
            <person name="Silar P."/>
            <person name="Natvig D."/>
            <person name="Lalanne C."/>
            <person name="Gautier V."/>
            <person name="Ament-Velasquez S.L."/>
            <person name="Kruys A."/>
            <person name="Hutchinson M.I."/>
            <person name="Powell A.J."/>
            <person name="Barry K."/>
            <person name="Miller A.N."/>
            <person name="Grigoriev I.V."/>
            <person name="Debuchy R."/>
            <person name="Gladieux P."/>
            <person name="Thoren M.H."/>
            <person name="Johannesson H."/>
        </authorList>
    </citation>
    <scope>NUCLEOTIDE SEQUENCE</scope>
    <source>
        <strain evidence="1">SMH4607-1</strain>
    </source>
</reference>